<dbReference type="AlphaFoldDB" id="X0W6L7"/>
<reference evidence="1" key="1">
    <citation type="journal article" date="2014" name="Front. Microbiol.">
        <title>High frequency of phylogenetically diverse reductive dehalogenase-homologous genes in deep subseafloor sedimentary metagenomes.</title>
        <authorList>
            <person name="Kawai M."/>
            <person name="Futagami T."/>
            <person name="Toyoda A."/>
            <person name="Takaki Y."/>
            <person name="Nishi S."/>
            <person name="Hori S."/>
            <person name="Arai W."/>
            <person name="Tsubouchi T."/>
            <person name="Morono Y."/>
            <person name="Uchiyama I."/>
            <person name="Ito T."/>
            <person name="Fujiyama A."/>
            <person name="Inagaki F."/>
            <person name="Takami H."/>
        </authorList>
    </citation>
    <scope>NUCLEOTIDE SEQUENCE</scope>
    <source>
        <strain evidence="1">Expedition CK06-06</strain>
    </source>
</reference>
<evidence type="ECO:0000313" key="1">
    <source>
        <dbReference type="EMBL" id="GAG26539.1"/>
    </source>
</evidence>
<accession>X0W6L7</accession>
<feature type="non-terminal residue" evidence="1">
    <location>
        <position position="59"/>
    </location>
</feature>
<sequence>MKVATIVMFGSPIPTVLLPLAHAIDRAIIEAEQSIDKKLRLYAEAEYQRGLEEGSSCQA</sequence>
<comment type="caution">
    <text evidence="1">The sequence shown here is derived from an EMBL/GenBank/DDBJ whole genome shotgun (WGS) entry which is preliminary data.</text>
</comment>
<protein>
    <submittedName>
        <fullName evidence="1">Uncharacterized protein</fullName>
    </submittedName>
</protein>
<gene>
    <name evidence="1" type="ORF">S01H1_53776</name>
</gene>
<proteinExistence type="predicted"/>
<dbReference type="EMBL" id="BARS01034840">
    <property type="protein sequence ID" value="GAG26539.1"/>
    <property type="molecule type" value="Genomic_DNA"/>
</dbReference>
<organism evidence="1">
    <name type="scientific">marine sediment metagenome</name>
    <dbReference type="NCBI Taxonomy" id="412755"/>
    <lineage>
        <taxon>unclassified sequences</taxon>
        <taxon>metagenomes</taxon>
        <taxon>ecological metagenomes</taxon>
    </lineage>
</organism>
<name>X0W6L7_9ZZZZ</name>